<sequence length="164" mass="17516">MLYTVLPGPLGEMTLAGPRPDVLAHLTFAGQKYEPEIAGEWQRDDTAFPESTRQLAAYFAGELKEFDLDVEVEGSEFRRRVWSALDAVPYGTTVTYGALAVAAGLPVNAVRAVGGAVGRNPISVVRPCHRIVGANGTLTGYAGGVDRKRHLLSLEGVLPQGLLI</sequence>
<evidence type="ECO:0000256" key="6">
    <source>
        <dbReference type="ARBA" id="ARBA00023204"/>
    </source>
</evidence>
<dbReference type="EC" id="2.1.1.63" evidence="8"/>
<dbReference type="CDD" id="cd06445">
    <property type="entry name" value="ATase"/>
    <property type="match status" value="1"/>
</dbReference>
<evidence type="ECO:0000256" key="7">
    <source>
        <dbReference type="ARBA" id="ARBA00049348"/>
    </source>
</evidence>
<dbReference type="InterPro" id="IPR023546">
    <property type="entry name" value="MGMT"/>
</dbReference>
<accession>A0A7X6I003</accession>
<dbReference type="SUPFAM" id="SSF53155">
    <property type="entry name" value="Methylated DNA-protein cysteine methyltransferase domain"/>
    <property type="match status" value="1"/>
</dbReference>
<organism evidence="11 12">
    <name type="scientific">Streptomyces lonarensis</name>
    <dbReference type="NCBI Taxonomy" id="700599"/>
    <lineage>
        <taxon>Bacteria</taxon>
        <taxon>Bacillati</taxon>
        <taxon>Actinomycetota</taxon>
        <taxon>Actinomycetes</taxon>
        <taxon>Kitasatosporales</taxon>
        <taxon>Streptomycetaceae</taxon>
        <taxon>Streptomyces</taxon>
    </lineage>
</organism>
<dbReference type="GO" id="GO:0006307">
    <property type="term" value="P:DNA alkylation repair"/>
    <property type="evidence" value="ECO:0007669"/>
    <property type="project" value="UniProtKB-UniRule"/>
</dbReference>
<evidence type="ECO:0000259" key="9">
    <source>
        <dbReference type="Pfam" id="PF01035"/>
    </source>
</evidence>
<dbReference type="Pfam" id="PF01035">
    <property type="entry name" value="DNA_binding_1"/>
    <property type="match status" value="1"/>
</dbReference>
<comment type="miscellaneous">
    <text evidence="8">This enzyme catalyzes only one turnover and therefore is not strictly catalytic. According to one definition, an enzyme is a biocatalyst that acts repeatedly and over many reaction cycles.</text>
</comment>
<dbReference type="SUPFAM" id="SSF46767">
    <property type="entry name" value="Methylated DNA-protein cysteine methyltransferase, C-terminal domain"/>
    <property type="match status" value="1"/>
</dbReference>
<dbReference type="GO" id="GO:0003908">
    <property type="term" value="F:methylated-DNA-[protein]-cysteine S-methyltransferase activity"/>
    <property type="evidence" value="ECO:0007669"/>
    <property type="project" value="UniProtKB-UniRule"/>
</dbReference>
<dbReference type="PANTHER" id="PTHR10815">
    <property type="entry name" value="METHYLATED-DNA--PROTEIN-CYSTEINE METHYLTRANSFERASE"/>
    <property type="match status" value="1"/>
</dbReference>
<keyword evidence="12" id="KW-1185">Reference proteome</keyword>
<feature type="active site" description="Nucleophile; methyl group acceptor" evidence="8">
    <location>
        <position position="128"/>
    </location>
</feature>
<dbReference type="PANTHER" id="PTHR10815:SF5">
    <property type="entry name" value="METHYLATED-DNA--PROTEIN-CYSTEINE METHYLTRANSFERASE"/>
    <property type="match status" value="1"/>
</dbReference>
<dbReference type="GO" id="GO:0005737">
    <property type="term" value="C:cytoplasm"/>
    <property type="evidence" value="ECO:0007669"/>
    <property type="project" value="UniProtKB-SubCell"/>
</dbReference>
<dbReference type="InterPro" id="IPR008332">
    <property type="entry name" value="MethylG_MeTrfase_N"/>
</dbReference>
<dbReference type="RefSeq" id="WP_167971972.1">
    <property type="nucleotide sequence ID" value="NZ_BHZG01000107.1"/>
</dbReference>
<dbReference type="Proteomes" id="UP000578686">
    <property type="component" value="Unassembled WGS sequence"/>
</dbReference>
<evidence type="ECO:0000313" key="12">
    <source>
        <dbReference type="Proteomes" id="UP000578686"/>
    </source>
</evidence>
<comment type="subcellular location">
    <subcellularLocation>
        <location evidence="8">Cytoplasm</location>
    </subcellularLocation>
</comment>
<proteinExistence type="inferred from homology"/>
<evidence type="ECO:0000256" key="8">
    <source>
        <dbReference type="HAMAP-Rule" id="MF_00772"/>
    </source>
</evidence>
<protein>
    <recommendedName>
        <fullName evidence="8">Methylated-DNA--protein-cysteine methyltransferase</fullName>
        <ecNumber evidence="8">2.1.1.63</ecNumber>
    </recommendedName>
    <alternativeName>
        <fullName evidence="8">6-O-methylguanine-DNA methyltransferase</fullName>
        <shortName evidence="8">MGMT</shortName>
    </alternativeName>
    <alternativeName>
        <fullName evidence="8">O-6-methylguanine-DNA-alkyltransferase</fullName>
    </alternativeName>
</protein>
<dbReference type="InterPro" id="IPR014048">
    <property type="entry name" value="MethylDNA_cys_MeTrfase_DNA-bd"/>
</dbReference>
<evidence type="ECO:0000256" key="3">
    <source>
        <dbReference type="ARBA" id="ARBA00022603"/>
    </source>
</evidence>
<dbReference type="EMBL" id="JAAVJD010000138">
    <property type="protein sequence ID" value="NJQ07183.1"/>
    <property type="molecule type" value="Genomic_DNA"/>
</dbReference>
<name>A0A7X6I003_9ACTN</name>
<comment type="caution">
    <text evidence="11">The sequence shown here is derived from an EMBL/GenBank/DDBJ whole genome shotgun (WGS) entry which is preliminary data.</text>
</comment>
<feature type="domain" description="Methylguanine DNA methyltransferase ribonuclease-like" evidence="10">
    <location>
        <begin position="1"/>
        <end position="71"/>
    </location>
</feature>
<comment type="catalytic activity">
    <reaction evidence="7 8">
        <text>a 6-O-methyl-2'-deoxyguanosine in DNA + L-cysteinyl-[protein] = S-methyl-L-cysteinyl-[protein] + a 2'-deoxyguanosine in DNA</text>
        <dbReference type="Rhea" id="RHEA:24000"/>
        <dbReference type="Rhea" id="RHEA-COMP:10131"/>
        <dbReference type="Rhea" id="RHEA-COMP:10132"/>
        <dbReference type="Rhea" id="RHEA-COMP:11367"/>
        <dbReference type="Rhea" id="RHEA-COMP:11368"/>
        <dbReference type="ChEBI" id="CHEBI:29950"/>
        <dbReference type="ChEBI" id="CHEBI:82612"/>
        <dbReference type="ChEBI" id="CHEBI:85445"/>
        <dbReference type="ChEBI" id="CHEBI:85448"/>
        <dbReference type="EC" id="2.1.1.63"/>
    </reaction>
</comment>
<evidence type="ECO:0000256" key="5">
    <source>
        <dbReference type="ARBA" id="ARBA00022763"/>
    </source>
</evidence>
<keyword evidence="3 8" id="KW-0489">Methyltransferase</keyword>
<comment type="catalytic activity">
    <reaction evidence="1 8">
        <text>a 4-O-methyl-thymidine in DNA + L-cysteinyl-[protein] = a thymidine in DNA + S-methyl-L-cysteinyl-[protein]</text>
        <dbReference type="Rhea" id="RHEA:53428"/>
        <dbReference type="Rhea" id="RHEA-COMP:10131"/>
        <dbReference type="Rhea" id="RHEA-COMP:10132"/>
        <dbReference type="Rhea" id="RHEA-COMP:13555"/>
        <dbReference type="Rhea" id="RHEA-COMP:13556"/>
        <dbReference type="ChEBI" id="CHEBI:29950"/>
        <dbReference type="ChEBI" id="CHEBI:82612"/>
        <dbReference type="ChEBI" id="CHEBI:137386"/>
        <dbReference type="ChEBI" id="CHEBI:137387"/>
        <dbReference type="EC" id="2.1.1.63"/>
    </reaction>
</comment>
<keyword evidence="6 8" id="KW-0234">DNA repair</keyword>
<evidence type="ECO:0000313" key="11">
    <source>
        <dbReference type="EMBL" id="NJQ07183.1"/>
    </source>
</evidence>
<dbReference type="NCBIfam" id="TIGR00589">
    <property type="entry name" value="ogt"/>
    <property type="match status" value="1"/>
</dbReference>
<dbReference type="HAMAP" id="MF_00772">
    <property type="entry name" value="OGT"/>
    <property type="match status" value="1"/>
</dbReference>
<reference evidence="11 12" key="1">
    <citation type="submission" date="2020-03" db="EMBL/GenBank/DDBJ databases">
        <title>Draft genome of Streptomyces sp. ventii, isolated from the Axial Seamount in the Pacific Ocean, and resequencing of the two type strains Streptomyces lonarensis strain NCL 716 and Streptomyces bohaiensis strain 11A07.</title>
        <authorList>
            <person name="Loughran R.M."/>
            <person name="Pfannmuller K.M."/>
            <person name="Wasson B.J."/>
            <person name="Deadmond M.C."/>
            <person name="Paddock B.E."/>
            <person name="Koyack M.J."/>
            <person name="Gallegos D.A."/>
            <person name="Mitchell E.A."/>
            <person name="Ushijima B."/>
            <person name="Saw J.H."/>
            <person name="Mcphail K.L."/>
            <person name="Videau P."/>
        </authorList>
    </citation>
    <scope>NUCLEOTIDE SEQUENCE [LARGE SCALE GENOMIC DNA]</scope>
    <source>
        <strain evidence="11 12">NCL716</strain>
    </source>
</reference>
<dbReference type="InterPro" id="IPR036217">
    <property type="entry name" value="MethylDNA_cys_MeTrfase_DNAb"/>
</dbReference>
<gene>
    <name evidence="11" type="ORF">HCN56_16725</name>
</gene>
<dbReference type="InterPro" id="IPR036631">
    <property type="entry name" value="MGMT_N_sf"/>
</dbReference>
<evidence type="ECO:0000256" key="1">
    <source>
        <dbReference type="ARBA" id="ARBA00001286"/>
    </source>
</evidence>
<dbReference type="GO" id="GO:0032259">
    <property type="term" value="P:methylation"/>
    <property type="evidence" value="ECO:0007669"/>
    <property type="project" value="UniProtKB-KW"/>
</dbReference>
<keyword evidence="5 8" id="KW-0227">DNA damage</keyword>
<evidence type="ECO:0000259" key="10">
    <source>
        <dbReference type="Pfam" id="PF02870"/>
    </source>
</evidence>
<dbReference type="Gene3D" id="3.30.160.70">
    <property type="entry name" value="Methylated DNA-protein cysteine methyltransferase domain"/>
    <property type="match status" value="1"/>
</dbReference>
<dbReference type="Gene3D" id="1.10.10.10">
    <property type="entry name" value="Winged helix-like DNA-binding domain superfamily/Winged helix DNA-binding domain"/>
    <property type="match status" value="1"/>
</dbReference>
<comment type="function">
    <text evidence="8">Involved in the cellular defense against the biological effects of O6-methylguanine (O6-MeG) and O4-methylthymine (O4-MeT) in DNA. Repairs the methylated nucleobase in DNA by stoichiometrically transferring the methyl group to a cysteine residue in the enzyme. This is a suicide reaction: the enzyme is irreversibly inactivated.</text>
</comment>
<dbReference type="InterPro" id="IPR036388">
    <property type="entry name" value="WH-like_DNA-bd_sf"/>
</dbReference>
<evidence type="ECO:0000256" key="2">
    <source>
        <dbReference type="ARBA" id="ARBA00008711"/>
    </source>
</evidence>
<evidence type="ECO:0000256" key="4">
    <source>
        <dbReference type="ARBA" id="ARBA00022679"/>
    </source>
</evidence>
<comment type="similarity">
    <text evidence="2 8">Belongs to the MGMT family.</text>
</comment>
<dbReference type="AlphaFoldDB" id="A0A7X6I003"/>
<keyword evidence="8" id="KW-0963">Cytoplasm</keyword>
<dbReference type="FunFam" id="1.10.10.10:FF:000214">
    <property type="entry name" value="Methylated-DNA--protein-cysteine methyltransferase"/>
    <property type="match status" value="1"/>
</dbReference>
<keyword evidence="4 8" id="KW-0808">Transferase</keyword>
<feature type="domain" description="Methylated-DNA-[protein]-cysteine S-methyltransferase DNA binding" evidence="9">
    <location>
        <begin position="76"/>
        <end position="157"/>
    </location>
</feature>
<dbReference type="Pfam" id="PF02870">
    <property type="entry name" value="Methyltransf_1N"/>
    <property type="match status" value="1"/>
</dbReference>